<dbReference type="InterPro" id="IPR036291">
    <property type="entry name" value="NAD(P)-bd_dom_sf"/>
</dbReference>
<reference evidence="3" key="1">
    <citation type="submission" date="2016-04" db="EMBL/GenBank/DDBJ databases">
        <title>Cephalotus genome sequencing.</title>
        <authorList>
            <person name="Fukushima K."/>
            <person name="Hasebe M."/>
            <person name="Fang X."/>
        </authorList>
    </citation>
    <scope>NUCLEOTIDE SEQUENCE [LARGE SCALE GENOMIC DNA]</scope>
    <source>
        <strain evidence="3">cv. St1</strain>
    </source>
</reference>
<dbReference type="Gene3D" id="3.40.50.720">
    <property type="entry name" value="NAD(P)-binding Rossmann-like Domain"/>
    <property type="match status" value="1"/>
</dbReference>
<dbReference type="Pfam" id="PF13561">
    <property type="entry name" value="adh_short_C2"/>
    <property type="match status" value="1"/>
</dbReference>
<feature type="non-terminal residue" evidence="2">
    <location>
        <position position="1"/>
    </location>
</feature>
<keyword evidence="3" id="KW-1185">Reference proteome</keyword>
<dbReference type="InterPro" id="IPR002347">
    <property type="entry name" value="SDR_fam"/>
</dbReference>
<dbReference type="STRING" id="3775.A0A1Q3D5Q1"/>
<evidence type="ECO:0000313" key="3">
    <source>
        <dbReference type="Proteomes" id="UP000187406"/>
    </source>
</evidence>
<organism evidence="2 3">
    <name type="scientific">Cephalotus follicularis</name>
    <name type="common">Albany pitcher plant</name>
    <dbReference type="NCBI Taxonomy" id="3775"/>
    <lineage>
        <taxon>Eukaryota</taxon>
        <taxon>Viridiplantae</taxon>
        <taxon>Streptophyta</taxon>
        <taxon>Embryophyta</taxon>
        <taxon>Tracheophyta</taxon>
        <taxon>Spermatophyta</taxon>
        <taxon>Magnoliopsida</taxon>
        <taxon>eudicotyledons</taxon>
        <taxon>Gunneridae</taxon>
        <taxon>Pentapetalae</taxon>
        <taxon>rosids</taxon>
        <taxon>fabids</taxon>
        <taxon>Oxalidales</taxon>
        <taxon>Cephalotaceae</taxon>
        <taxon>Cephalotus</taxon>
    </lineage>
</organism>
<dbReference type="AlphaFoldDB" id="A0A1Q3D5Q1"/>
<name>A0A1Q3D5Q1_CEPFO</name>
<dbReference type="OrthoDB" id="1720482at2759"/>
<proteinExistence type="inferred from homology"/>
<gene>
    <name evidence="2" type="ORF">CFOL_v3_31177</name>
</gene>
<dbReference type="InParanoid" id="A0A1Q3D5Q1"/>
<accession>A0A1Q3D5Q1</accession>
<evidence type="ECO:0000313" key="2">
    <source>
        <dbReference type="EMBL" id="GAV87751.1"/>
    </source>
</evidence>
<dbReference type="Proteomes" id="UP000187406">
    <property type="component" value="Unassembled WGS sequence"/>
</dbReference>
<dbReference type="SUPFAM" id="SSF51735">
    <property type="entry name" value="NAD(P)-binding Rossmann-fold domains"/>
    <property type="match status" value="1"/>
</dbReference>
<sequence length="117" mass="13279">YGQLDVIFCNDKITNKPEQRILDFDLDMYDKLFAINVRGMSASKKHATRSMLKTSLLHYLLEMGMGTEELDRVLERSSCLKGILKVNHVADAVVFLASHESEFITGHNLAVDSVYKE</sequence>
<dbReference type="PANTHER" id="PTHR42820">
    <property type="entry name" value="SHORT-CHAIN DEHYDROGENASE REDUCTASE"/>
    <property type="match status" value="1"/>
</dbReference>
<comment type="similarity">
    <text evidence="1">Belongs to the short-chain dehydrogenases/reductases (SDR) family.</text>
</comment>
<dbReference type="PANTHER" id="PTHR42820:SF13">
    <property type="entry name" value="(-)-ISOPIPERITENOL_(-)-CARVEOL DEHYDROGENASE, MITOCHONDRIAL-LIKE"/>
    <property type="match status" value="1"/>
</dbReference>
<dbReference type="EMBL" id="BDDD01004496">
    <property type="protein sequence ID" value="GAV87751.1"/>
    <property type="molecule type" value="Genomic_DNA"/>
</dbReference>
<protein>
    <submittedName>
        <fullName evidence="2">Uncharacterized protein</fullName>
    </submittedName>
</protein>
<evidence type="ECO:0000256" key="1">
    <source>
        <dbReference type="ARBA" id="ARBA00006484"/>
    </source>
</evidence>
<comment type="caution">
    <text evidence="2">The sequence shown here is derived from an EMBL/GenBank/DDBJ whole genome shotgun (WGS) entry which is preliminary data.</text>
</comment>